<dbReference type="HAMAP" id="MF_01161">
    <property type="entry name" value="tRNA_Ile_lys_synt"/>
    <property type="match status" value="1"/>
</dbReference>
<keyword evidence="5 7" id="KW-0067">ATP-binding</keyword>
<keyword evidence="1 7" id="KW-0963">Cytoplasm</keyword>
<evidence type="ECO:0000256" key="7">
    <source>
        <dbReference type="HAMAP-Rule" id="MF_01161"/>
    </source>
</evidence>
<name>A0ABX8AY34_9BACT</name>
<dbReference type="SUPFAM" id="SSF82829">
    <property type="entry name" value="MesJ substrate recognition domain-like"/>
    <property type="match status" value="1"/>
</dbReference>
<dbReference type="Gene3D" id="3.40.50.620">
    <property type="entry name" value="HUPs"/>
    <property type="match status" value="1"/>
</dbReference>
<feature type="domain" description="tRNA(Ile)-lysidine synthase substrate-binding" evidence="9">
    <location>
        <begin position="263"/>
        <end position="329"/>
    </location>
</feature>
<comment type="function">
    <text evidence="7">Ligates lysine onto the cytidine present at position 34 of the AUA codon-specific tRNA(Ile) that contains the anticodon CAU, in an ATP-dependent manner. Cytidine is converted to lysidine, thus changing the amino acid specificity of the tRNA from methionine to isoleucine.</text>
</comment>
<comment type="catalytic activity">
    <reaction evidence="6 7">
        <text>cytidine(34) in tRNA(Ile2) + L-lysine + ATP = lysidine(34) in tRNA(Ile2) + AMP + diphosphate + H(+)</text>
        <dbReference type="Rhea" id="RHEA:43744"/>
        <dbReference type="Rhea" id="RHEA-COMP:10625"/>
        <dbReference type="Rhea" id="RHEA-COMP:10670"/>
        <dbReference type="ChEBI" id="CHEBI:15378"/>
        <dbReference type="ChEBI" id="CHEBI:30616"/>
        <dbReference type="ChEBI" id="CHEBI:32551"/>
        <dbReference type="ChEBI" id="CHEBI:33019"/>
        <dbReference type="ChEBI" id="CHEBI:82748"/>
        <dbReference type="ChEBI" id="CHEBI:83665"/>
        <dbReference type="ChEBI" id="CHEBI:456215"/>
        <dbReference type="EC" id="6.3.4.19"/>
    </reaction>
</comment>
<dbReference type="InterPro" id="IPR012795">
    <property type="entry name" value="tRNA_Ile_lys_synt_N"/>
</dbReference>
<dbReference type="GO" id="GO:0032267">
    <property type="term" value="F:tRNA(Ile)-lysidine synthase activity"/>
    <property type="evidence" value="ECO:0007669"/>
    <property type="project" value="UniProtKB-EC"/>
</dbReference>
<comment type="subcellular location">
    <subcellularLocation>
        <location evidence="7">Cytoplasm</location>
    </subcellularLocation>
</comment>
<keyword evidence="4 7" id="KW-0547">Nucleotide-binding</keyword>
<organism evidence="10 11">
    <name type="scientific">Chloracidobacterium sp. N</name>
    <dbReference type="NCBI Taxonomy" id="2821540"/>
    <lineage>
        <taxon>Bacteria</taxon>
        <taxon>Pseudomonadati</taxon>
        <taxon>Acidobacteriota</taxon>
        <taxon>Terriglobia</taxon>
        <taxon>Terriglobales</taxon>
        <taxon>Acidobacteriaceae</taxon>
        <taxon>Chloracidobacterium</taxon>
        <taxon>Chloracidobacterium aggregatum</taxon>
    </lineage>
</organism>
<dbReference type="SUPFAM" id="SSF52402">
    <property type="entry name" value="Adenine nucleotide alpha hydrolases-like"/>
    <property type="match status" value="1"/>
</dbReference>
<dbReference type="RefSeq" id="WP_211421669.1">
    <property type="nucleotide sequence ID" value="NZ_CP072642.1"/>
</dbReference>
<feature type="domain" description="tRNA(Ile)-lysidine/2-thiocytidine synthase N-terminal" evidence="8">
    <location>
        <begin position="25"/>
        <end position="212"/>
    </location>
</feature>
<dbReference type="Pfam" id="PF09179">
    <property type="entry name" value="TilS"/>
    <property type="match status" value="1"/>
</dbReference>
<sequence length="334" mass="36366">MKFTAESILNVTWLRQVAGFPSAGVVVAVSGGLDSMTLLHALHTWCGDNRAPDLHVAHLDHGLRGAAAAADAQLVAETAAQMGLDWTVERADIPHLVTSGGNLEAVARQVRYAFLRRTAERLGAAFVATAHTKSDQAETVLLRLVRGTSLAGLTAIAPLRPLAAGTPVQVIRPFLNTSRRQIVAYAQHHGVRFREDATNHDLSRARNRLRHRVLPELEQLNPQVGSALARLAAQAREDQQYLMEMAQSWLERHARRAGGRLALPVMELLALPPPIRRRVLHAVAQQAEYPAVASRHVAAIEQILLPTDAIGKCVELTGGRQVRRIADALVFTQA</sequence>
<dbReference type="Proteomes" id="UP000677668">
    <property type="component" value="Chromosome 1"/>
</dbReference>
<evidence type="ECO:0000256" key="2">
    <source>
        <dbReference type="ARBA" id="ARBA00022598"/>
    </source>
</evidence>
<feature type="binding site" evidence="7">
    <location>
        <begin position="30"/>
        <end position="35"/>
    </location>
    <ligand>
        <name>ATP</name>
        <dbReference type="ChEBI" id="CHEBI:30616"/>
    </ligand>
</feature>
<dbReference type="InterPro" id="IPR014729">
    <property type="entry name" value="Rossmann-like_a/b/a_fold"/>
</dbReference>
<evidence type="ECO:0000259" key="9">
    <source>
        <dbReference type="Pfam" id="PF09179"/>
    </source>
</evidence>
<evidence type="ECO:0000313" key="11">
    <source>
        <dbReference type="Proteomes" id="UP000677668"/>
    </source>
</evidence>
<dbReference type="PANTHER" id="PTHR43033">
    <property type="entry name" value="TRNA(ILE)-LYSIDINE SYNTHASE-RELATED"/>
    <property type="match status" value="1"/>
</dbReference>
<keyword evidence="3 7" id="KW-0819">tRNA processing</keyword>
<evidence type="ECO:0000256" key="3">
    <source>
        <dbReference type="ARBA" id="ARBA00022694"/>
    </source>
</evidence>
<keyword evidence="2 7" id="KW-0436">Ligase</keyword>
<dbReference type="EMBL" id="CP072642">
    <property type="protein sequence ID" value="QUV93275.1"/>
    <property type="molecule type" value="Genomic_DNA"/>
</dbReference>
<dbReference type="PANTHER" id="PTHR43033:SF1">
    <property type="entry name" value="TRNA(ILE)-LYSIDINE SYNTHASE-RELATED"/>
    <property type="match status" value="1"/>
</dbReference>
<keyword evidence="11" id="KW-1185">Reference proteome</keyword>
<dbReference type="NCBIfam" id="TIGR02432">
    <property type="entry name" value="lysidine_TilS_N"/>
    <property type="match status" value="1"/>
</dbReference>
<evidence type="ECO:0000256" key="1">
    <source>
        <dbReference type="ARBA" id="ARBA00022490"/>
    </source>
</evidence>
<reference evidence="10 11" key="1">
    <citation type="submission" date="2021-03" db="EMBL/GenBank/DDBJ databases">
        <title>Genomic and phenotypic characterization of Chloracidobacterium isolates provides evidence for multiple species.</title>
        <authorList>
            <person name="Saini M.K."/>
            <person name="Costas A.M.G."/>
            <person name="Tank M."/>
            <person name="Bryant D.A."/>
        </authorList>
    </citation>
    <scope>NUCLEOTIDE SEQUENCE [LARGE SCALE GENOMIC DNA]</scope>
    <source>
        <strain evidence="10 11">N</strain>
    </source>
</reference>
<dbReference type="InterPro" id="IPR012094">
    <property type="entry name" value="tRNA_Ile_lys_synt"/>
</dbReference>
<protein>
    <recommendedName>
        <fullName evidence="7">tRNA(Ile)-lysidine synthase</fullName>
        <ecNumber evidence="7">6.3.4.19</ecNumber>
    </recommendedName>
    <alternativeName>
        <fullName evidence="7">tRNA(Ile)-2-lysyl-cytidine synthase</fullName>
    </alternativeName>
    <alternativeName>
        <fullName evidence="7">tRNA(Ile)-lysidine synthetase</fullName>
    </alternativeName>
</protein>
<evidence type="ECO:0000313" key="10">
    <source>
        <dbReference type="EMBL" id="QUV93275.1"/>
    </source>
</evidence>
<dbReference type="Pfam" id="PF01171">
    <property type="entry name" value="ATP_bind_3"/>
    <property type="match status" value="1"/>
</dbReference>
<proteinExistence type="inferred from homology"/>
<dbReference type="InterPro" id="IPR011063">
    <property type="entry name" value="TilS/TtcA_N"/>
</dbReference>
<gene>
    <name evidence="7 10" type="primary">tilS</name>
    <name evidence="10" type="ORF">J8C05_07795</name>
</gene>
<dbReference type="Gene3D" id="1.20.59.20">
    <property type="match status" value="1"/>
</dbReference>
<dbReference type="CDD" id="cd01992">
    <property type="entry name" value="TilS_N"/>
    <property type="match status" value="1"/>
</dbReference>
<dbReference type="InterPro" id="IPR015262">
    <property type="entry name" value="tRNA_Ile_lys_synt_subst-bd"/>
</dbReference>
<evidence type="ECO:0000259" key="8">
    <source>
        <dbReference type="Pfam" id="PF01171"/>
    </source>
</evidence>
<dbReference type="EC" id="6.3.4.19" evidence="7"/>
<evidence type="ECO:0000256" key="6">
    <source>
        <dbReference type="ARBA" id="ARBA00048539"/>
    </source>
</evidence>
<comment type="domain">
    <text evidence="7">The N-terminal region contains the highly conserved SGGXDS motif, predicted to be a P-loop motif involved in ATP binding.</text>
</comment>
<accession>A0ABX8AY34</accession>
<evidence type="ECO:0000256" key="5">
    <source>
        <dbReference type="ARBA" id="ARBA00022840"/>
    </source>
</evidence>
<comment type="similarity">
    <text evidence="7">Belongs to the tRNA(Ile)-lysidine synthase family.</text>
</comment>
<evidence type="ECO:0000256" key="4">
    <source>
        <dbReference type="ARBA" id="ARBA00022741"/>
    </source>
</evidence>